<evidence type="ECO:0000256" key="6">
    <source>
        <dbReference type="SAM" id="MobiDB-lite"/>
    </source>
</evidence>
<keyword evidence="1" id="KW-0343">GTPase activation</keyword>
<organism evidence="8 9">
    <name type="scientific">Apatococcus lobatus</name>
    <dbReference type="NCBI Taxonomy" id="904363"/>
    <lineage>
        <taxon>Eukaryota</taxon>
        <taxon>Viridiplantae</taxon>
        <taxon>Chlorophyta</taxon>
        <taxon>core chlorophytes</taxon>
        <taxon>Trebouxiophyceae</taxon>
        <taxon>Chlorellales</taxon>
        <taxon>Chlorellaceae</taxon>
        <taxon>Apatococcus</taxon>
    </lineage>
</organism>
<dbReference type="CDD" id="cd08831">
    <property type="entry name" value="ArfGap_ArfGap2_3_like"/>
    <property type="match status" value="1"/>
</dbReference>
<evidence type="ECO:0000256" key="1">
    <source>
        <dbReference type="ARBA" id="ARBA00022468"/>
    </source>
</evidence>
<proteinExistence type="predicted"/>
<feature type="compositionally biased region" description="Basic and acidic residues" evidence="6">
    <location>
        <begin position="244"/>
        <end position="257"/>
    </location>
</feature>
<dbReference type="PANTHER" id="PTHR45686">
    <property type="entry name" value="ADP-RIBOSYLATION FACTOR GTPASE ACTIVATING PROTEIN 3, ISOFORM H-RELATED"/>
    <property type="match status" value="1"/>
</dbReference>
<protein>
    <recommendedName>
        <fullName evidence="7">Arf-GAP domain-containing protein</fullName>
    </recommendedName>
</protein>
<evidence type="ECO:0000313" key="8">
    <source>
        <dbReference type="EMBL" id="KAK9831820.1"/>
    </source>
</evidence>
<dbReference type="PRINTS" id="PR00405">
    <property type="entry name" value="REVINTRACTNG"/>
</dbReference>
<evidence type="ECO:0000256" key="4">
    <source>
        <dbReference type="ARBA" id="ARBA00022833"/>
    </source>
</evidence>
<comment type="caution">
    <text evidence="8">The sequence shown here is derived from an EMBL/GenBank/DDBJ whole genome shotgun (WGS) entry which is preliminary data.</text>
</comment>
<feature type="compositionally biased region" description="Polar residues" evidence="6">
    <location>
        <begin position="201"/>
        <end position="212"/>
    </location>
</feature>
<dbReference type="EMBL" id="JALJOS010000013">
    <property type="protein sequence ID" value="KAK9831820.1"/>
    <property type="molecule type" value="Genomic_DNA"/>
</dbReference>
<keyword evidence="3 5" id="KW-0863">Zinc-finger</keyword>
<name>A0AAW1RDX4_9CHLO</name>
<dbReference type="PANTHER" id="PTHR45686:SF4">
    <property type="entry name" value="ADP-RIBOSYLATION FACTOR GTPASE ACTIVATING PROTEIN 3, ISOFORM H"/>
    <property type="match status" value="1"/>
</dbReference>
<evidence type="ECO:0000256" key="5">
    <source>
        <dbReference type="PROSITE-ProRule" id="PRU00288"/>
    </source>
</evidence>
<feature type="domain" description="Arf-GAP" evidence="7">
    <location>
        <begin position="8"/>
        <end position="128"/>
    </location>
</feature>
<sequence>MSEKLDRDTLFKKLRSKPENKVCFDCPNKNPTWSSVPYGVFICLACAGQHRSLGVHLSFVRSTTLDSWTEDQLKIMSVGGNQRGRTFFKQHGWFELGADKIEQKYTSRAAELYKAQLEKDVARLGQAPKALPPPTPAQPSVLDELEDAVKSENGNQAEAVQSTILEASKANGEVLSEGASASGSGLPGDLGGAASEALNGSAANTGSETSQGPAKPSARPAAKPRAAARKAPKTGGLGVKKLSTKVDESVFDQKPEEPPAIVPQTEKQTSPAAAAASSTASRFAYNEIVEEETKNTPNVHRGKDGHLKLGSGGDFFSNPLGEAAASSPTAGPSRGSRKATGKASVGPSKQEQQELDDAARRRFGNAKSISSSQYNNEDESANAFERDSRLQRFQGATAISSADYYGGSEGGAPRGASRVGADGIDYTAQELMSKLSVQAREDMAQLKTFAGTAGRKLSSMAQSFMKDLQGGY</sequence>
<dbReference type="AlphaFoldDB" id="A0AAW1RDX4"/>
<dbReference type="SMART" id="SM00105">
    <property type="entry name" value="ArfGap"/>
    <property type="match status" value="1"/>
</dbReference>
<dbReference type="GO" id="GO:0005096">
    <property type="term" value="F:GTPase activator activity"/>
    <property type="evidence" value="ECO:0007669"/>
    <property type="project" value="UniProtKB-KW"/>
</dbReference>
<gene>
    <name evidence="8" type="ORF">WJX74_010695</name>
</gene>
<reference evidence="8 9" key="1">
    <citation type="journal article" date="2024" name="Nat. Commun.">
        <title>Phylogenomics reveals the evolutionary origins of lichenization in chlorophyte algae.</title>
        <authorList>
            <person name="Puginier C."/>
            <person name="Libourel C."/>
            <person name="Otte J."/>
            <person name="Skaloud P."/>
            <person name="Haon M."/>
            <person name="Grisel S."/>
            <person name="Petersen M."/>
            <person name="Berrin J.G."/>
            <person name="Delaux P.M."/>
            <person name="Dal Grande F."/>
            <person name="Keller J."/>
        </authorList>
    </citation>
    <scope>NUCLEOTIDE SEQUENCE [LARGE SCALE GENOMIC DNA]</scope>
    <source>
        <strain evidence="8 9">SAG 2145</strain>
    </source>
</reference>
<feature type="region of interest" description="Disordered" evidence="6">
    <location>
        <begin position="176"/>
        <end position="389"/>
    </location>
</feature>
<dbReference type="Gene3D" id="1.10.220.150">
    <property type="entry name" value="Arf GTPase activating protein"/>
    <property type="match status" value="1"/>
</dbReference>
<evidence type="ECO:0000256" key="3">
    <source>
        <dbReference type="ARBA" id="ARBA00022771"/>
    </source>
</evidence>
<keyword evidence="2" id="KW-0479">Metal-binding</keyword>
<dbReference type="InterPro" id="IPR038508">
    <property type="entry name" value="ArfGAP_dom_sf"/>
</dbReference>
<keyword evidence="9" id="KW-1185">Reference proteome</keyword>
<dbReference type="InterPro" id="IPR037278">
    <property type="entry name" value="ARFGAP/RecO"/>
</dbReference>
<dbReference type="Proteomes" id="UP001438707">
    <property type="component" value="Unassembled WGS sequence"/>
</dbReference>
<dbReference type="PROSITE" id="PS50115">
    <property type="entry name" value="ARFGAP"/>
    <property type="match status" value="1"/>
</dbReference>
<evidence type="ECO:0000256" key="2">
    <source>
        <dbReference type="ARBA" id="ARBA00022723"/>
    </source>
</evidence>
<dbReference type="SUPFAM" id="SSF57863">
    <property type="entry name" value="ArfGap/RecO-like zinc finger"/>
    <property type="match status" value="1"/>
</dbReference>
<dbReference type="GO" id="GO:0000139">
    <property type="term" value="C:Golgi membrane"/>
    <property type="evidence" value="ECO:0007669"/>
    <property type="project" value="GOC"/>
</dbReference>
<evidence type="ECO:0000259" key="7">
    <source>
        <dbReference type="PROSITE" id="PS50115"/>
    </source>
</evidence>
<dbReference type="Pfam" id="PF01412">
    <property type="entry name" value="ArfGap"/>
    <property type="match status" value="1"/>
</dbReference>
<dbReference type="InterPro" id="IPR001164">
    <property type="entry name" value="ArfGAP_dom"/>
</dbReference>
<evidence type="ECO:0000313" key="9">
    <source>
        <dbReference type="Proteomes" id="UP001438707"/>
    </source>
</evidence>
<dbReference type="GO" id="GO:0048205">
    <property type="term" value="P:COPI coating of Golgi vesicle"/>
    <property type="evidence" value="ECO:0007669"/>
    <property type="project" value="TreeGrafter"/>
</dbReference>
<accession>A0AAW1RDX4</accession>
<dbReference type="GO" id="GO:0008270">
    <property type="term" value="F:zinc ion binding"/>
    <property type="evidence" value="ECO:0007669"/>
    <property type="project" value="UniProtKB-KW"/>
</dbReference>
<feature type="compositionally biased region" description="Low complexity" evidence="6">
    <location>
        <begin position="269"/>
        <end position="281"/>
    </location>
</feature>
<feature type="compositionally biased region" description="Low complexity" evidence="6">
    <location>
        <begin position="213"/>
        <end position="225"/>
    </location>
</feature>
<keyword evidence="4" id="KW-0862">Zinc</keyword>
<feature type="region of interest" description="Disordered" evidence="6">
    <location>
        <begin position="401"/>
        <end position="420"/>
    </location>
</feature>